<keyword evidence="1" id="KW-0175">Coiled coil</keyword>
<evidence type="ECO:0000256" key="2">
    <source>
        <dbReference type="SAM" id="MobiDB-lite"/>
    </source>
</evidence>
<dbReference type="Gene3D" id="3.30.70.1820">
    <property type="entry name" value="L1 transposable element, RRM domain"/>
    <property type="match status" value="1"/>
</dbReference>
<evidence type="ECO:0000256" key="1">
    <source>
        <dbReference type="SAM" id="Coils"/>
    </source>
</evidence>
<evidence type="ECO:0000313" key="4">
    <source>
        <dbReference type="Proteomes" id="UP001153954"/>
    </source>
</evidence>
<accession>A0AAU9U7T6</accession>
<gene>
    <name evidence="3" type="ORF">EEDITHA_LOCUS9630</name>
</gene>
<organism evidence="3 4">
    <name type="scientific">Euphydryas editha</name>
    <name type="common">Edith's checkerspot</name>
    <dbReference type="NCBI Taxonomy" id="104508"/>
    <lineage>
        <taxon>Eukaryota</taxon>
        <taxon>Metazoa</taxon>
        <taxon>Ecdysozoa</taxon>
        <taxon>Arthropoda</taxon>
        <taxon>Hexapoda</taxon>
        <taxon>Insecta</taxon>
        <taxon>Pterygota</taxon>
        <taxon>Neoptera</taxon>
        <taxon>Endopterygota</taxon>
        <taxon>Lepidoptera</taxon>
        <taxon>Glossata</taxon>
        <taxon>Ditrysia</taxon>
        <taxon>Papilionoidea</taxon>
        <taxon>Nymphalidae</taxon>
        <taxon>Nymphalinae</taxon>
        <taxon>Euphydryas</taxon>
    </lineage>
</organism>
<evidence type="ECO:0008006" key="5">
    <source>
        <dbReference type="Google" id="ProtNLM"/>
    </source>
</evidence>
<dbReference type="EMBL" id="CAKOGL010000013">
    <property type="protein sequence ID" value="CAH2094026.1"/>
    <property type="molecule type" value="Genomic_DNA"/>
</dbReference>
<proteinExistence type="predicted"/>
<protein>
    <recommendedName>
        <fullName evidence="5">Endonuclease-reverse transcriptase</fullName>
    </recommendedName>
</protein>
<comment type="caution">
    <text evidence="3">The sequence shown here is derived from an EMBL/GenBank/DDBJ whole genome shotgun (WGS) entry which is preliminary data.</text>
</comment>
<feature type="coiled-coil region" evidence="1">
    <location>
        <begin position="39"/>
        <end position="66"/>
    </location>
</feature>
<dbReference type="Proteomes" id="UP001153954">
    <property type="component" value="Unassembled WGS sequence"/>
</dbReference>
<reference evidence="3" key="1">
    <citation type="submission" date="2022-03" db="EMBL/GenBank/DDBJ databases">
        <authorList>
            <person name="Tunstrom K."/>
        </authorList>
    </citation>
    <scope>NUCLEOTIDE SEQUENCE</scope>
</reference>
<keyword evidence="4" id="KW-1185">Reference proteome</keyword>
<feature type="compositionally biased region" description="Basic and acidic residues" evidence="2">
    <location>
        <begin position="191"/>
        <end position="204"/>
    </location>
</feature>
<sequence>MEKNMELLLCKLDEKLDRQAEQITQSVTRNVMEAIDDKMNTIIEENIYLKNKIKELETKIKSLETVKRKNNLVFFGVEEKGKTETELIDFIKETVESTGVQMYSQEISNIYRIGRRTENSNQPVVVSFTTIWKKHLILKNKSNLPPNIYVKEDYSKEIIEKRKQLQPQVEEERKKGNIAYLKQDQLIVIKSKDNNREKKKERNFKLPQAVDTEEKKTRSDPQLNNPKN</sequence>
<evidence type="ECO:0000313" key="3">
    <source>
        <dbReference type="EMBL" id="CAH2094026.1"/>
    </source>
</evidence>
<dbReference type="AlphaFoldDB" id="A0AAU9U7T6"/>
<name>A0AAU9U7T6_EUPED</name>
<feature type="region of interest" description="Disordered" evidence="2">
    <location>
        <begin position="191"/>
        <end position="228"/>
    </location>
</feature>